<organism evidence="2 3">
    <name type="scientific">Paenibacillus xerothermodurans</name>
    <dbReference type="NCBI Taxonomy" id="1977292"/>
    <lineage>
        <taxon>Bacteria</taxon>
        <taxon>Bacillati</taxon>
        <taxon>Bacillota</taxon>
        <taxon>Bacilli</taxon>
        <taxon>Bacillales</taxon>
        <taxon>Paenibacillaceae</taxon>
        <taxon>Paenibacillus</taxon>
    </lineage>
</organism>
<keyword evidence="1" id="KW-0472">Membrane</keyword>
<feature type="transmembrane region" description="Helical" evidence="1">
    <location>
        <begin position="120"/>
        <end position="138"/>
    </location>
</feature>
<feature type="transmembrane region" description="Helical" evidence="1">
    <location>
        <begin position="6"/>
        <end position="28"/>
    </location>
</feature>
<evidence type="ECO:0008006" key="4">
    <source>
        <dbReference type="Google" id="ProtNLM"/>
    </source>
</evidence>
<dbReference type="Proteomes" id="UP000214746">
    <property type="component" value="Unassembled WGS sequence"/>
</dbReference>
<dbReference type="OrthoDB" id="2544968at2"/>
<evidence type="ECO:0000313" key="3">
    <source>
        <dbReference type="Proteomes" id="UP000214746"/>
    </source>
</evidence>
<keyword evidence="1" id="KW-1133">Transmembrane helix</keyword>
<feature type="transmembrane region" description="Helical" evidence="1">
    <location>
        <begin position="271"/>
        <end position="290"/>
    </location>
</feature>
<evidence type="ECO:0000313" key="2">
    <source>
        <dbReference type="EMBL" id="PZE20690.1"/>
    </source>
</evidence>
<keyword evidence="3" id="KW-1185">Reference proteome</keyword>
<sequence>MAEAYALLNTMALAAAALVFTSGLYLLLQPLVRHLRTVLRTERRHQIRMKELYTQSLRPRMPSRVAALAGWLQRELEMLLKATQRERYSDTSLQLFVLFTSSSALSVGLIAFFATIDARFSLFAGGLTFAIPIVYYRIKLRSLQIQNGYDLAEAVGILSSKYKVTRGNMRTALQLSCQEIGSAPIRRHFMNLIREELNYVDSREMEKAVEEFIYSIKTSFAKQLGLTVLKGLVRGENVESTLMAIDKNIHKQIDVLRDEGDSSSEILQLSWLHVLLFPSLLLMMAVFIGYNSTLHYQLGTEQGRFWFTVTVCFIVGALLLAVWFRRPPNDY</sequence>
<gene>
    <name evidence="2" type="ORF">CBW46_010960</name>
</gene>
<accession>A0A2W1NAJ1</accession>
<dbReference type="RefSeq" id="WP_089200062.1">
    <property type="nucleotide sequence ID" value="NZ_NHRJ02000005.1"/>
</dbReference>
<evidence type="ECO:0000256" key="1">
    <source>
        <dbReference type="SAM" id="Phobius"/>
    </source>
</evidence>
<reference evidence="2" key="1">
    <citation type="submission" date="2018-06" db="EMBL/GenBank/DDBJ databases">
        <title>Paenibacillus xerothermodurans sp. nov. an extremely dry heat resistant spore forming bacterium isolated from the soil of Cape Canaveral, Florida.</title>
        <authorList>
            <person name="Seuylemezian A."/>
            <person name="Kaur N."/>
            <person name="Patil P."/>
            <person name="Patil P."/>
            <person name="Mayilraj S."/>
            <person name="Vaishampayan P."/>
        </authorList>
    </citation>
    <scope>NUCLEOTIDE SEQUENCE [LARGE SCALE GENOMIC DNA]</scope>
    <source>
        <strain evidence="2">ATCC 27380</strain>
    </source>
</reference>
<dbReference type="EMBL" id="NHRJ02000005">
    <property type="protein sequence ID" value="PZE20690.1"/>
    <property type="molecule type" value="Genomic_DNA"/>
</dbReference>
<name>A0A2W1NAJ1_PAEXE</name>
<dbReference type="AlphaFoldDB" id="A0A2W1NAJ1"/>
<protein>
    <recommendedName>
        <fullName evidence="4">Type II secretion system protein GspF domain-containing protein</fullName>
    </recommendedName>
</protein>
<feature type="transmembrane region" description="Helical" evidence="1">
    <location>
        <begin position="305"/>
        <end position="324"/>
    </location>
</feature>
<feature type="transmembrane region" description="Helical" evidence="1">
    <location>
        <begin position="95"/>
        <end position="114"/>
    </location>
</feature>
<proteinExistence type="predicted"/>
<comment type="caution">
    <text evidence="2">The sequence shown here is derived from an EMBL/GenBank/DDBJ whole genome shotgun (WGS) entry which is preliminary data.</text>
</comment>
<keyword evidence="1" id="KW-0812">Transmembrane</keyword>